<keyword evidence="1" id="KW-1015">Disulfide bond</keyword>
<dbReference type="Gene3D" id="3.90.215.10">
    <property type="entry name" value="Gamma Fibrinogen, chain A, domain 1"/>
    <property type="match status" value="1"/>
</dbReference>
<evidence type="ECO:0000313" key="6">
    <source>
        <dbReference type="EMBL" id="EEN65417.1"/>
    </source>
</evidence>
<dbReference type="PANTHER" id="PTHR19143">
    <property type="entry name" value="FIBRINOGEN/TENASCIN/ANGIOPOEITIN"/>
    <property type="match status" value="1"/>
</dbReference>
<dbReference type="AlphaFoldDB" id="C3Y305"/>
<dbReference type="InterPro" id="IPR003609">
    <property type="entry name" value="Pan_app"/>
</dbReference>
<name>C3Y305_BRAFL</name>
<sequence>MERYMNIPPVHNTRMTMQRISSFQVNHHFQCSQLCYLTSGCQSYNYRKQDGSCELSKVTRDDSMFVTKQEEGWDYYERYSAIISRGYDNGTWCDRNVAVAEGHVVEFTFDPVFQLEHQRDCLFDYVQLIESGNQTTLGRYCGDNYPEGPIISSGPEVTIEFRSDDTIGGSGFLVHWRTVLKDACATKHTDTVVHYKWDLPPLTGPPFTFEVKCTTDAYVVTAPLNQTAELDNMYTVIIGGWGGTKSRISRHGSDTELVSTPDILSPTQYRAFWLSWDSDGTIAVGRGGETDPFMRWVDPNPLPIGRVGYSTGYGNTGQWTFCPTVRHGDIITEKEYRGFWISWDPNGTVAVGKAGENNPFLRLVDTEPLPITHVGYTTASGTGQGQWNFCPELPRGGRPRDCSDVLKEGHQDSGIYVIYPHENDGGRSIGVFCDMDTDGGGWTVFQRRRDGSEDFYRGWSDYKAGFGKLDEEFWLGNDKLHQLTSQAQYELRVDLEDFEGNSAYAQYQVFTVGSKADQYRLNVGGYSGTAVMMLIL</sequence>
<dbReference type="CDD" id="cd00087">
    <property type="entry name" value="FReD"/>
    <property type="match status" value="1"/>
</dbReference>
<protein>
    <recommendedName>
        <fullName evidence="7">CUB domain-containing protein</fullName>
    </recommendedName>
</protein>
<evidence type="ECO:0000256" key="1">
    <source>
        <dbReference type="ARBA" id="ARBA00023157"/>
    </source>
</evidence>
<feature type="domain" description="CUB" evidence="3">
    <location>
        <begin position="71"/>
        <end position="179"/>
    </location>
</feature>
<dbReference type="InterPro" id="IPR002181">
    <property type="entry name" value="Fibrinogen_a/b/g_C_dom"/>
</dbReference>
<dbReference type="InParanoid" id="C3Y305"/>
<dbReference type="InterPro" id="IPR035914">
    <property type="entry name" value="Sperma_CUB_dom_sf"/>
</dbReference>
<dbReference type="InterPro" id="IPR036056">
    <property type="entry name" value="Fibrinogen-like_C"/>
</dbReference>
<feature type="domain" description="Apple" evidence="4">
    <location>
        <begin position="1"/>
        <end position="80"/>
    </location>
</feature>
<dbReference type="PROSITE" id="PS50948">
    <property type="entry name" value="PAN"/>
    <property type="match status" value="1"/>
</dbReference>
<dbReference type="InterPro" id="IPR014716">
    <property type="entry name" value="Fibrinogen_a/b/g_C_1"/>
</dbReference>
<dbReference type="Gene3D" id="2.60.120.290">
    <property type="entry name" value="Spermadhesin, CUB domain"/>
    <property type="match status" value="1"/>
</dbReference>
<gene>
    <name evidence="6" type="ORF">BRAFLDRAFT_86509</name>
</gene>
<dbReference type="Pfam" id="PF00024">
    <property type="entry name" value="PAN_1"/>
    <property type="match status" value="1"/>
</dbReference>
<dbReference type="SUPFAM" id="SSF49854">
    <property type="entry name" value="Spermadhesin, CUB domain"/>
    <property type="match status" value="1"/>
</dbReference>
<dbReference type="eggNOG" id="KOG4292">
    <property type="taxonomic scope" value="Eukaryota"/>
</dbReference>
<dbReference type="eggNOG" id="KOG2579">
    <property type="taxonomic scope" value="Eukaryota"/>
</dbReference>
<dbReference type="SUPFAM" id="SSF56496">
    <property type="entry name" value="Fibrinogen C-terminal domain-like"/>
    <property type="match status" value="1"/>
</dbReference>
<dbReference type="InterPro" id="IPR022041">
    <property type="entry name" value="Methyltransf_FA"/>
</dbReference>
<dbReference type="NCBIfam" id="NF040941">
    <property type="entry name" value="GGGWT_bact"/>
    <property type="match status" value="1"/>
</dbReference>
<proteinExistence type="predicted"/>
<dbReference type="PROSITE" id="PS01180">
    <property type="entry name" value="CUB"/>
    <property type="match status" value="1"/>
</dbReference>
<dbReference type="Pfam" id="PF00431">
    <property type="entry name" value="CUB"/>
    <property type="match status" value="1"/>
</dbReference>
<accession>C3Y305</accession>
<comment type="caution">
    <text evidence="2">Lacks conserved residue(s) required for the propagation of feature annotation.</text>
</comment>
<evidence type="ECO:0000256" key="2">
    <source>
        <dbReference type="PROSITE-ProRule" id="PRU00059"/>
    </source>
</evidence>
<dbReference type="Gene3D" id="3.50.4.10">
    <property type="entry name" value="Hepatocyte Growth Factor"/>
    <property type="match status" value="1"/>
</dbReference>
<dbReference type="SMART" id="SM00186">
    <property type="entry name" value="FBG"/>
    <property type="match status" value="1"/>
</dbReference>
<dbReference type="PANTHER" id="PTHR19143:SF458">
    <property type="entry name" value="FIBRINOGEN C-TERMINAL DOMAIN-CONTAINING PROTEIN-RELATED"/>
    <property type="match status" value="1"/>
</dbReference>
<feature type="domain" description="Fibrinogen C-terminal" evidence="5">
    <location>
        <begin position="393"/>
        <end position="536"/>
    </location>
</feature>
<dbReference type="SUPFAM" id="SSF57414">
    <property type="entry name" value="Hairpin loop containing domain-like"/>
    <property type="match status" value="1"/>
</dbReference>
<evidence type="ECO:0000259" key="3">
    <source>
        <dbReference type="PROSITE" id="PS01180"/>
    </source>
</evidence>
<evidence type="ECO:0000259" key="4">
    <source>
        <dbReference type="PROSITE" id="PS50948"/>
    </source>
</evidence>
<dbReference type="CDD" id="cd01099">
    <property type="entry name" value="PAN_AP_HGF"/>
    <property type="match status" value="1"/>
</dbReference>
<dbReference type="InterPro" id="IPR000859">
    <property type="entry name" value="CUB_dom"/>
</dbReference>
<dbReference type="Pfam" id="PF00147">
    <property type="entry name" value="Fibrinogen_C"/>
    <property type="match status" value="1"/>
</dbReference>
<dbReference type="SMART" id="SM00042">
    <property type="entry name" value="CUB"/>
    <property type="match status" value="1"/>
</dbReference>
<organism>
    <name type="scientific">Branchiostoma floridae</name>
    <name type="common">Florida lancelet</name>
    <name type="synonym">Amphioxus</name>
    <dbReference type="NCBI Taxonomy" id="7739"/>
    <lineage>
        <taxon>Eukaryota</taxon>
        <taxon>Metazoa</taxon>
        <taxon>Chordata</taxon>
        <taxon>Cephalochordata</taxon>
        <taxon>Leptocardii</taxon>
        <taxon>Amphioxiformes</taxon>
        <taxon>Branchiostomatidae</taxon>
        <taxon>Branchiostoma</taxon>
    </lineage>
</organism>
<dbReference type="CDD" id="cd00041">
    <property type="entry name" value="CUB"/>
    <property type="match status" value="1"/>
</dbReference>
<evidence type="ECO:0000259" key="5">
    <source>
        <dbReference type="PROSITE" id="PS51406"/>
    </source>
</evidence>
<dbReference type="InterPro" id="IPR050373">
    <property type="entry name" value="Fibrinogen_C-term_domain"/>
</dbReference>
<dbReference type="PROSITE" id="PS51406">
    <property type="entry name" value="FIBRINOGEN_C_2"/>
    <property type="match status" value="1"/>
</dbReference>
<reference evidence="6" key="1">
    <citation type="journal article" date="2008" name="Nature">
        <title>The amphioxus genome and the evolution of the chordate karyotype.</title>
        <authorList>
            <consortium name="US DOE Joint Genome Institute (JGI-PGF)"/>
            <person name="Putnam N.H."/>
            <person name="Butts T."/>
            <person name="Ferrier D.E.K."/>
            <person name="Furlong R.F."/>
            <person name="Hellsten U."/>
            <person name="Kawashima T."/>
            <person name="Robinson-Rechavi M."/>
            <person name="Shoguchi E."/>
            <person name="Terry A."/>
            <person name="Yu J.-K."/>
            <person name="Benito-Gutierrez E.L."/>
            <person name="Dubchak I."/>
            <person name="Garcia-Fernandez J."/>
            <person name="Gibson-Brown J.J."/>
            <person name="Grigoriev I.V."/>
            <person name="Horton A.C."/>
            <person name="de Jong P.J."/>
            <person name="Jurka J."/>
            <person name="Kapitonov V.V."/>
            <person name="Kohara Y."/>
            <person name="Kuroki Y."/>
            <person name="Lindquist E."/>
            <person name="Lucas S."/>
            <person name="Osoegawa K."/>
            <person name="Pennacchio L.A."/>
            <person name="Salamov A.A."/>
            <person name="Satou Y."/>
            <person name="Sauka-Spengler T."/>
            <person name="Schmutz J."/>
            <person name="Shin-I T."/>
            <person name="Toyoda A."/>
            <person name="Bronner-Fraser M."/>
            <person name="Fujiyama A."/>
            <person name="Holland L.Z."/>
            <person name="Holland P.W.H."/>
            <person name="Satoh N."/>
            <person name="Rokhsar D.S."/>
        </authorList>
    </citation>
    <scope>NUCLEOTIDE SEQUENCE [LARGE SCALE GENOMIC DNA]</scope>
    <source>
        <strain evidence="6">S238N-H82</strain>
        <tissue evidence="6">Testes</tissue>
    </source>
</reference>
<dbReference type="EMBL" id="GG666482">
    <property type="protein sequence ID" value="EEN65417.1"/>
    <property type="molecule type" value="Genomic_DNA"/>
</dbReference>
<dbReference type="Pfam" id="PF12248">
    <property type="entry name" value="Methyltransf_FA"/>
    <property type="match status" value="2"/>
</dbReference>
<evidence type="ECO:0008006" key="7">
    <source>
        <dbReference type="Google" id="ProtNLM"/>
    </source>
</evidence>